<reference evidence="6" key="3">
    <citation type="submission" date="2018-08" db="EMBL/GenBank/DDBJ databases">
        <title>Streptococcus chenjunshii sp. nov., isolated from stools sample of the Tibetan antelope in the Qinghai-Tibet plateau, China.</title>
        <authorList>
            <person name="Tian Z."/>
        </authorList>
    </citation>
    <scope>NUCLEOTIDE SEQUENCE [LARGE SCALE GENOMIC DNA]</scope>
    <source>
        <strain evidence="6">Z15</strain>
    </source>
</reference>
<evidence type="ECO:0000313" key="3">
    <source>
        <dbReference type="EMBL" id="AXQ78481.1"/>
    </source>
</evidence>
<reference evidence="5 7" key="2">
    <citation type="submission" date="2018-08" db="EMBL/GenBank/DDBJ databases">
        <title>Draft genome of Streptococcus sp. nov. Z1.</title>
        <authorList>
            <person name="Tian Z."/>
        </authorList>
    </citation>
    <scope>NUCLEOTIDE SEQUENCE [LARGE SCALE GENOMIC DNA]</scope>
    <source>
        <strain evidence="5">Z1</strain>
        <strain evidence="7">Z1(2018)</strain>
    </source>
</reference>
<sequence length="347" mass="38844">MVQPVDSVFSPKSGCQRKEKIMKRWKKVILIVGLCLSFSGLIFVQIGYKAGGFQSLIENNTKEERFALQEKELHSFTELEADFDTLDISIKESDTKQAYLSYYNIKDHSPLKISNRDGRLRLTENRKVTSPYKNRFRLVSIRDLIFWLQQKLTDQPNDPYQVILYLPRGSKLDKASLKMNSGDTKLARLSVKTLSLEAKNGDVSISGSTFKNGKMTIRNGDFKTAHSQFQNGTVLISNGDSKLSTVSMDSCAFESTNGDIKIEEATVTDSQFSLKEGDIKAKKISFKGINTISNQNGDSKIELASYNLFVTAQSQNGDSTVSGKALTHYKSDNRLTLSNINGDIKVR</sequence>
<dbReference type="EMBL" id="CP031733">
    <property type="protein sequence ID" value="AXQ78481.1"/>
    <property type="molecule type" value="Genomic_DNA"/>
</dbReference>
<keyword evidence="8" id="KW-1185">Reference proteome</keyword>
<accession>A0A346NBT6</accession>
<evidence type="ECO:0000313" key="4">
    <source>
        <dbReference type="EMBL" id="RFU52058.1"/>
    </source>
</evidence>
<dbReference type="KEGG" id="schj:DDV21_005005"/>
<reference evidence="4 8" key="1">
    <citation type="submission" date="2018-08" db="EMBL/GenBank/DDBJ databases">
        <title>Draft genome of Streptococcus sp .nov. Z2.</title>
        <authorList>
            <person name="Tian Z."/>
        </authorList>
    </citation>
    <scope>NUCLEOTIDE SEQUENCE [LARGE SCALE GENOMIC DNA]</scope>
    <source>
        <strain evidence="4 8">Z2</strain>
    </source>
</reference>
<keyword evidence="1" id="KW-0812">Transmembrane</keyword>
<evidence type="ECO:0000313" key="7">
    <source>
        <dbReference type="Proteomes" id="UP000262901"/>
    </source>
</evidence>
<dbReference type="Proteomes" id="UP000262901">
    <property type="component" value="Unassembled WGS sequence"/>
</dbReference>
<evidence type="ECO:0000313" key="5">
    <source>
        <dbReference type="EMBL" id="RFU54250.1"/>
    </source>
</evidence>
<evidence type="ECO:0000313" key="6">
    <source>
        <dbReference type="Proteomes" id="UP000246115"/>
    </source>
</evidence>
<dbReference type="OrthoDB" id="2211232at2"/>
<dbReference type="AlphaFoldDB" id="A0A372KPM1"/>
<dbReference type="Pfam" id="PF13349">
    <property type="entry name" value="DUF4097"/>
    <property type="match status" value="1"/>
</dbReference>
<dbReference type="Proteomes" id="UP000264056">
    <property type="component" value="Unassembled WGS sequence"/>
</dbReference>
<evidence type="ECO:0000259" key="2">
    <source>
        <dbReference type="Pfam" id="PF13349"/>
    </source>
</evidence>
<organism evidence="5 7">
    <name type="scientific">Streptococcus chenjunshii</name>
    <dbReference type="NCBI Taxonomy" id="2173853"/>
    <lineage>
        <taxon>Bacteria</taxon>
        <taxon>Bacillati</taxon>
        <taxon>Bacillota</taxon>
        <taxon>Bacilli</taxon>
        <taxon>Lactobacillales</taxon>
        <taxon>Streptococcaceae</taxon>
        <taxon>Streptococcus</taxon>
    </lineage>
</organism>
<feature type="transmembrane region" description="Helical" evidence="1">
    <location>
        <begin position="28"/>
        <end position="48"/>
    </location>
</feature>
<proteinExistence type="predicted"/>
<dbReference type="InterPro" id="IPR025164">
    <property type="entry name" value="Toastrack_DUF4097"/>
</dbReference>
<reference evidence="3" key="4">
    <citation type="journal article" date="2019" name="Int. J. Syst. Evol. Microbiol.">
        <title>Streptococcus chenjunshii sp. nov. isolated from feces of Tibetan antelopes.</title>
        <authorList>
            <person name="Tian Z."/>
            <person name="Lu S."/>
            <person name="Jin D."/>
            <person name="Yang J."/>
            <person name="Pu J."/>
            <person name="Lai X.H."/>
            <person name="Bai X.N."/>
            <person name="Wu X.M."/>
            <person name="Li J."/>
            <person name="Wang S."/>
            <person name="Xu J."/>
        </authorList>
    </citation>
    <scope>NUCLEOTIDE SEQUENCE</scope>
    <source>
        <strain evidence="3">Z15</strain>
    </source>
</reference>
<keyword evidence="1" id="KW-0472">Membrane</keyword>
<dbReference type="EMBL" id="QVQY01000001">
    <property type="protein sequence ID" value="RFU52058.1"/>
    <property type="molecule type" value="Genomic_DNA"/>
</dbReference>
<protein>
    <recommendedName>
        <fullName evidence="2">DUF4097 domain-containing protein</fullName>
    </recommendedName>
</protein>
<gene>
    <name evidence="3" type="ORF">DDV21_005005</name>
    <name evidence="4" type="ORF">DDV22_01040</name>
    <name evidence="5" type="ORF">DDV23_01595</name>
</gene>
<evidence type="ECO:0000313" key="8">
    <source>
        <dbReference type="Proteomes" id="UP000264056"/>
    </source>
</evidence>
<dbReference type="Proteomes" id="UP000246115">
    <property type="component" value="Chromosome"/>
</dbReference>
<accession>A0A372KPM1</accession>
<feature type="domain" description="DUF4097" evidence="2">
    <location>
        <begin position="77"/>
        <end position="346"/>
    </location>
</feature>
<name>A0A372KPM1_9STRE</name>
<dbReference type="EMBL" id="QVQZ01000001">
    <property type="protein sequence ID" value="RFU54250.1"/>
    <property type="molecule type" value="Genomic_DNA"/>
</dbReference>
<keyword evidence="1" id="KW-1133">Transmembrane helix</keyword>
<evidence type="ECO:0000256" key="1">
    <source>
        <dbReference type="SAM" id="Phobius"/>
    </source>
</evidence>